<dbReference type="Pfam" id="PF08281">
    <property type="entry name" value="Sigma70_r4_2"/>
    <property type="match status" value="1"/>
</dbReference>
<dbReference type="SUPFAM" id="SSF88946">
    <property type="entry name" value="Sigma2 domain of RNA polymerase sigma factors"/>
    <property type="match status" value="1"/>
</dbReference>
<keyword evidence="4" id="KW-0238">DNA-binding</keyword>
<dbReference type="EMBL" id="QOQW01000008">
    <property type="protein sequence ID" value="RCK80150.1"/>
    <property type="molecule type" value="Genomic_DNA"/>
</dbReference>
<gene>
    <name evidence="8" type="ORF">OZSIB_3654</name>
</gene>
<accession>A0A367ZQ37</accession>
<keyword evidence="3" id="KW-0731">Sigma factor</keyword>
<dbReference type="GO" id="GO:0006352">
    <property type="term" value="P:DNA-templated transcription initiation"/>
    <property type="evidence" value="ECO:0007669"/>
    <property type="project" value="InterPro"/>
</dbReference>
<dbReference type="InterPro" id="IPR014284">
    <property type="entry name" value="RNA_pol_sigma-70_dom"/>
</dbReference>
<evidence type="ECO:0000256" key="4">
    <source>
        <dbReference type="ARBA" id="ARBA00023125"/>
    </source>
</evidence>
<evidence type="ECO:0000256" key="2">
    <source>
        <dbReference type="ARBA" id="ARBA00023015"/>
    </source>
</evidence>
<keyword evidence="5" id="KW-0804">Transcription</keyword>
<dbReference type="Proteomes" id="UP000252355">
    <property type="component" value="Unassembled WGS sequence"/>
</dbReference>
<evidence type="ECO:0000256" key="1">
    <source>
        <dbReference type="ARBA" id="ARBA00010641"/>
    </source>
</evidence>
<dbReference type="InterPro" id="IPR013325">
    <property type="entry name" value="RNA_pol_sigma_r2"/>
</dbReference>
<feature type="domain" description="RNA polymerase sigma-70 region 2" evidence="6">
    <location>
        <begin position="21"/>
        <end position="85"/>
    </location>
</feature>
<evidence type="ECO:0000313" key="8">
    <source>
        <dbReference type="EMBL" id="RCK80150.1"/>
    </source>
</evidence>
<proteinExistence type="inferred from homology"/>
<dbReference type="PANTHER" id="PTHR43133:SF8">
    <property type="entry name" value="RNA POLYMERASE SIGMA FACTOR HI_1459-RELATED"/>
    <property type="match status" value="1"/>
</dbReference>
<dbReference type="SUPFAM" id="SSF88659">
    <property type="entry name" value="Sigma3 and sigma4 domains of RNA polymerase sigma factors"/>
    <property type="match status" value="1"/>
</dbReference>
<comment type="caution">
    <text evidence="8">The sequence shown here is derived from an EMBL/GenBank/DDBJ whole genome shotgun (WGS) entry which is preliminary data.</text>
</comment>
<dbReference type="GO" id="GO:0016987">
    <property type="term" value="F:sigma factor activity"/>
    <property type="evidence" value="ECO:0007669"/>
    <property type="project" value="UniProtKB-KW"/>
</dbReference>
<dbReference type="GO" id="GO:0003677">
    <property type="term" value="F:DNA binding"/>
    <property type="evidence" value="ECO:0007669"/>
    <property type="project" value="UniProtKB-KW"/>
</dbReference>
<evidence type="ECO:0000256" key="3">
    <source>
        <dbReference type="ARBA" id="ARBA00023082"/>
    </source>
</evidence>
<evidence type="ECO:0000259" key="6">
    <source>
        <dbReference type="Pfam" id="PF04542"/>
    </source>
</evidence>
<dbReference type="InterPro" id="IPR007627">
    <property type="entry name" value="RNA_pol_sigma70_r2"/>
</dbReference>
<dbReference type="Gene3D" id="1.10.10.10">
    <property type="entry name" value="Winged helix-like DNA-binding domain superfamily/Winged helix DNA-binding domain"/>
    <property type="match status" value="1"/>
</dbReference>
<organism evidence="8 9">
    <name type="scientific">Candidatus Ozemobacter sibiricus</name>
    <dbReference type="NCBI Taxonomy" id="2268124"/>
    <lineage>
        <taxon>Bacteria</taxon>
        <taxon>Candidatus Ozemobacteria</taxon>
        <taxon>Candidatus Ozemobacterales</taxon>
        <taxon>Candidatus Ozemobacteraceae</taxon>
        <taxon>Candidatus Ozemobacter</taxon>
    </lineage>
</organism>
<feature type="domain" description="RNA polymerase sigma factor 70 region 4 type 2" evidence="7">
    <location>
        <begin position="121"/>
        <end position="172"/>
    </location>
</feature>
<comment type="similarity">
    <text evidence="1">Belongs to the sigma-70 factor family. ECF subfamily.</text>
</comment>
<dbReference type="PANTHER" id="PTHR43133">
    <property type="entry name" value="RNA POLYMERASE ECF-TYPE SIGMA FACTO"/>
    <property type="match status" value="1"/>
</dbReference>
<dbReference type="AlphaFoldDB" id="A0A367ZQ37"/>
<dbReference type="NCBIfam" id="TIGR02937">
    <property type="entry name" value="sigma70-ECF"/>
    <property type="match status" value="1"/>
</dbReference>
<protein>
    <submittedName>
        <fullName evidence="8">RNA polymerase sigma-70 factor, ECF family</fullName>
    </submittedName>
</protein>
<dbReference type="InterPro" id="IPR013249">
    <property type="entry name" value="RNA_pol_sigma70_r4_t2"/>
</dbReference>
<dbReference type="Pfam" id="PF04542">
    <property type="entry name" value="Sigma70_r2"/>
    <property type="match status" value="1"/>
</dbReference>
<keyword evidence="2" id="KW-0805">Transcription regulation</keyword>
<evidence type="ECO:0000256" key="5">
    <source>
        <dbReference type="ARBA" id="ARBA00023163"/>
    </source>
</evidence>
<dbReference type="InterPro" id="IPR036388">
    <property type="entry name" value="WH-like_DNA-bd_sf"/>
</dbReference>
<sequence>MTPEELWREAVRGSQPAWEKLYAMFGGRLYQFFLKNTSQPELAMDMTQGVFERLYRHREAFHTGSLQTWIFHIARNLLIDEWRRKPHREVLADNPPEVADPGVRVEDWVIQKLDREQMVKLIDTCLPQLAEDDRIIIGLIYLGGLSIPELAKVTEVPLGTAKTRVRQARLRLDRLLMSCLGAHGEREVA</sequence>
<name>A0A367ZQ37_9BACT</name>
<dbReference type="InterPro" id="IPR013324">
    <property type="entry name" value="RNA_pol_sigma_r3/r4-like"/>
</dbReference>
<dbReference type="Gene3D" id="1.10.1740.10">
    <property type="match status" value="1"/>
</dbReference>
<dbReference type="InterPro" id="IPR039425">
    <property type="entry name" value="RNA_pol_sigma-70-like"/>
</dbReference>
<evidence type="ECO:0000259" key="7">
    <source>
        <dbReference type="Pfam" id="PF08281"/>
    </source>
</evidence>
<reference evidence="8 9" key="1">
    <citation type="submission" date="2018-05" db="EMBL/GenBank/DDBJ databases">
        <title>A metagenomic window into the 2 km-deep terrestrial subsurface aquifer revealed taxonomically and functionally diverse microbial community comprising novel uncultured bacterial lineages.</title>
        <authorList>
            <person name="Kadnikov V.V."/>
            <person name="Mardanov A.V."/>
            <person name="Beletsky A.V."/>
            <person name="Banks D."/>
            <person name="Pimenov N.V."/>
            <person name="Frank Y.A."/>
            <person name="Karnachuk O.V."/>
            <person name="Ravin N.V."/>
        </authorList>
    </citation>
    <scope>NUCLEOTIDE SEQUENCE [LARGE SCALE GENOMIC DNA]</scope>
    <source>
        <strain evidence="8">BY5</strain>
    </source>
</reference>
<evidence type="ECO:0000313" key="9">
    <source>
        <dbReference type="Proteomes" id="UP000252355"/>
    </source>
</evidence>